<evidence type="ECO:0008006" key="3">
    <source>
        <dbReference type="Google" id="ProtNLM"/>
    </source>
</evidence>
<dbReference type="RefSeq" id="WP_210509338.1">
    <property type="nucleotide sequence ID" value="NZ_JAFIDN010000001.1"/>
</dbReference>
<dbReference type="CDD" id="cd11304">
    <property type="entry name" value="Cadherin_repeat"/>
    <property type="match status" value="1"/>
</dbReference>
<evidence type="ECO:0000313" key="1">
    <source>
        <dbReference type="EMBL" id="MBP3191100.1"/>
    </source>
</evidence>
<proteinExistence type="predicted"/>
<comment type="caution">
    <text evidence="1">The sequence shown here is derived from an EMBL/GenBank/DDBJ whole genome shotgun (WGS) entry which is preliminary data.</text>
</comment>
<organism evidence="1 2">
    <name type="scientific">Natronogracilivirga saccharolytica</name>
    <dbReference type="NCBI Taxonomy" id="2812953"/>
    <lineage>
        <taxon>Bacteria</taxon>
        <taxon>Pseudomonadati</taxon>
        <taxon>Balneolota</taxon>
        <taxon>Balneolia</taxon>
        <taxon>Balneolales</taxon>
        <taxon>Cyclonatronaceae</taxon>
        <taxon>Natronogracilivirga</taxon>
    </lineage>
</organism>
<dbReference type="Pfam" id="PF05345">
    <property type="entry name" value="He_PIG"/>
    <property type="match status" value="1"/>
</dbReference>
<dbReference type="EMBL" id="JAFIDN010000001">
    <property type="protein sequence ID" value="MBP3191100.1"/>
    <property type="molecule type" value="Genomic_DNA"/>
</dbReference>
<gene>
    <name evidence="1" type="ORF">NATSA_00340</name>
</gene>
<dbReference type="GO" id="GO:0016020">
    <property type="term" value="C:membrane"/>
    <property type="evidence" value="ECO:0007669"/>
    <property type="project" value="InterPro"/>
</dbReference>
<dbReference type="Gene3D" id="2.130.10.10">
    <property type="entry name" value="YVTN repeat-like/Quinoprotein amine dehydrogenase"/>
    <property type="match status" value="1"/>
</dbReference>
<dbReference type="AlphaFoldDB" id="A0A8J7RI87"/>
<evidence type="ECO:0000313" key="2">
    <source>
        <dbReference type="Proteomes" id="UP000673975"/>
    </source>
</evidence>
<protein>
    <recommendedName>
        <fullName evidence="3">Cadherin repeat domain-containing protein</fullName>
    </recommendedName>
</protein>
<dbReference type="InterPro" id="IPR015943">
    <property type="entry name" value="WD40/YVTN_repeat-like_dom_sf"/>
</dbReference>
<name>A0A8J7RI87_9BACT</name>
<dbReference type="GO" id="GO:0005509">
    <property type="term" value="F:calcium ion binding"/>
    <property type="evidence" value="ECO:0007669"/>
    <property type="project" value="InterPro"/>
</dbReference>
<dbReference type="SUPFAM" id="SSF49313">
    <property type="entry name" value="Cadherin-like"/>
    <property type="match status" value="2"/>
</dbReference>
<accession>A0A8J7RI87</accession>
<dbReference type="InterPro" id="IPR015919">
    <property type="entry name" value="Cadherin-like_sf"/>
</dbReference>
<reference evidence="1" key="1">
    <citation type="submission" date="2021-02" db="EMBL/GenBank/DDBJ databases">
        <title>Natronogracilivirga saccharolytica gen. nov. sp. nov. a new anaerobic, haloalkiliphilic carbohydrate-fermenting bacterium from soda lake and proposing of Cyclonatronumiaceae fam. nov. in the phylum Balneolaeota.</title>
        <authorList>
            <person name="Zhilina T.N."/>
            <person name="Sorokin D.Y."/>
            <person name="Zavarzina D.G."/>
            <person name="Toshchakov S.V."/>
            <person name="Kublanov I.V."/>
        </authorList>
    </citation>
    <scope>NUCLEOTIDE SEQUENCE</scope>
    <source>
        <strain evidence="1">Z-1702</strain>
    </source>
</reference>
<dbReference type="InterPro" id="IPR011044">
    <property type="entry name" value="Quino_amine_DH_bsu"/>
</dbReference>
<keyword evidence="2" id="KW-1185">Reference proteome</keyword>
<dbReference type="SUPFAM" id="SSF50969">
    <property type="entry name" value="YVTN repeat-like/Quinoprotein amine dehydrogenase"/>
    <property type="match status" value="1"/>
</dbReference>
<dbReference type="Gene3D" id="2.60.40.10">
    <property type="entry name" value="Immunoglobulins"/>
    <property type="match status" value="1"/>
</dbReference>
<dbReference type="Proteomes" id="UP000673975">
    <property type="component" value="Unassembled WGS sequence"/>
</dbReference>
<dbReference type="InterPro" id="IPR013783">
    <property type="entry name" value="Ig-like_fold"/>
</dbReference>
<sequence length="525" mass="58769">MKTLPAKPVTLFSSLLVCLLLIISSGFDSHARPNLVKNIETLMEIPGIKAVTSSEAHLYVLSEREGLVVFRAKADSLQWLYSSSGLSDRGDRLVTDIRFSYLFGKDNRLTVIEPTSVLGVYSSARLDFNPEDVLRMENDLFIAGCPDGICKLSLESSESVDSDPETVFRHEHAIKSLARVSDQLFALDSRNKLHVFDYENGELSGHFEQELPGNASKLHNIERRLYMSTSGGTLYRVRTDGRSDELFSIDEAVSGLEYWNDHYFLRGESNRLWIAGQGLRPTLFRDDPDAGNHITTLKGQIWISDYREFSRWEDAGEIATFEDDTSRAAGQQEEDVDESLKITSINDKIIPYPRPLLVALDTESKHSVDNIRFQQRSNIDGIQIQGNSLYWQPSSSDVGSHRISVIASTPDGQSDSTSFQVTIRPFNNPPRFSSIRPLSIPVNEEFSISIQASDPDGTDADLIRYIGVDLPDGAKLDERSGKFEWTPSRRQTGEHSFEVIATDQYGAAASQEVTINVIELDRDES</sequence>